<evidence type="ECO:0000313" key="3">
    <source>
        <dbReference type="EMBL" id="GCC22926.1"/>
    </source>
</evidence>
<dbReference type="OMA" id="PYISHGR"/>
<reference evidence="3 4" key="1">
    <citation type="journal article" date="2018" name="Nat. Ecol. Evol.">
        <title>Shark genomes provide insights into elasmobranch evolution and the origin of vertebrates.</title>
        <authorList>
            <person name="Hara Y"/>
            <person name="Yamaguchi K"/>
            <person name="Onimaru K"/>
            <person name="Kadota M"/>
            <person name="Koyanagi M"/>
            <person name="Keeley SD"/>
            <person name="Tatsumi K"/>
            <person name="Tanaka K"/>
            <person name="Motone F"/>
            <person name="Kageyama Y"/>
            <person name="Nozu R"/>
            <person name="Adachi N"/>
            <person name="Nishimura O"/>
            <person name="Nakagawa R"/>
            <person name="Tanegashima C"/>
            <person name="Kiyatake I"/>
            <person name="Matsumoto R"/>
            <person name="Murakumo K"/>
            <person name="Nishida K"/>
            <person name="Terakita A"/>
            <person name="Kuratani S"/>
            <person name="Sato K"/>
            <person name="Hyodo S Kuraku.S."/>
        </authorList>
    </citation>
    <scope>NUCLEOTIDE SEQUENCE [LARGE SCALE GENOMIC DNA]</scope>
</reference>
<dbReference type="InterPro" id="IPR032770">
    <property type="entry name" value="DUF4537"/>
</dbReference>
<dbReference type="Proteomes" id="UP000287033">
    <property type="component" value="Unassembled WGS sequence"/>
</dbReference>
<feature type="compositionally biased region" description="Low complexity" evidence="1">
    <location>
        <begin position="604"/>
        <end position="625"/>
    </location>
</feature>
<name>A0A401RXQ1_CHIPU</name>
<feature type="region of interest" description="Disordered" evidence="1">
    <location>
        <begin position="666"/>
        <end position="700"/>
    </location>
</feature>
<protein>
    <recommendedName>
        <fullName evidence="2">VWFA domain-containing protein</fullName>
    </recommendedName>
</protein>
<dbReference type="PANTHER" id="PTHR14343">
    <property type="entry name" value="VWFA DOMAIN-CONTAINING PROTEIN"/>
    <property type="match status" value="1"/>
</dbReference>
<gene>
    <name evidence="3" type="ORF">chiPu_0001317</name>
</gene>
<dbReference type="InterPro" id="IPR002035">
    <property type="entry name" value="VWF_A"/>
</dbReference>
<feature type="region of interest" description="Disordered" evidence="1">
    <location>
        <begin position="727"/>
        <end position="793"/>
    </location>
</feature>
<dbReference type="PROSITE" id="PS50234">
    <property type="entry name" value="VWFA"/>
    <property type="match status" value="1"/>
</dbReference>
<dbReference type="SUPFAM" id="SSF53300">
    <property type="entry name" value="vWA-like"/>
    <property type="match status" value="1"/>
</dbReference>
<dbReference type="AlphaFoldDB" id="A0A401RXQ1"/>
<dbReference type="PANTHER" id="PTHR14343:SF5">
    <property type="entry name" value="DUF4537 DOMAIN-CONTAINING PROTEIN"/>
    <property type="match status" value="1"/>
</dbReference>
<evidence type="ECO:0000259" key="2">
    <source>
        <dbReference type="PROSITE" id="PS50234"/>
    </source>
</evidence>
<comment type="caution">
    <text evidence="3">The sequence shown here is derived from an EMBL/GenBank/DDBJ whole genome shotgun (WGS) entry which is preliminary data.</text>
</comment>
<dbReference type="InterPro" id="IPR036465">
    <property type="entry name" value="vWFA_dom_sf"/>
</dbReference>
<proteinExistence type="predicted"/>
<organism evidence="3 4">
    <name type="scientific">Chiloscyllium punctatum</name>
    <name type="common">Brownbanded bambooshark</name>
    <name type="synonym">Hemiscyllium punctatum</name>
    <dbReference type="NCBI Taxonomy" id="137246"/>
    <lineage>
        <taxon>Eukaryota</taxon>
        <taxon>Metazoa</taxon>
        <taxon>Chordata</taxon>
        <taxon>Craniata</taxon>
        <taxon>Vertebrata</taxon>
        <taxon>Chondrichthyes</taxon>
        <taxon>Elasmobranchii</taxon>
        <taxon>Galeomorphii</taxon>
        <taxon>Galeoidea</taxon>
        <taxon>Orectolobiformes</taxon>
        <taxon>Hemiscylliidae</taxon>
        <taxon>Chiloscyllium</taxon>
    </lineage>
</organism>
<feature type="region of interest" description="Disordered" evidence="1">
    <location>
        <begin position="1"/>
        <end position="20"/>
    </location>
</feature>
<feature type="domain" description="VWFA" evidence="2">
    <location>
        <begin position="94"/>
        <end position="265"/>
    </location>
</feature>
<feature type="compositionally biased region" description="Basic and acidic residues" evidence="1">
    <location>
        <begin position="774"/>
        <end position="784"/>
    </location>
</feature>
<feature type="compositionally biased region" description="Basic residues" evidence="1">
    <location>
        <begin position="911"/>
        <end position="921"/>
    </location>
</feature>
<dbReference type="EMBL" id="BEZZ01000020">
    <property type="protein sequence ID" value="GCC22926.1"/>
    <property type="molecule type" value="Genomic_DNA"/>
</dbReference>
<feature type="compositionally biased region" description="Polar residues" evidence="1">
    <location>
        <begin position="674"/>
        <end position="700"/>
    </location>
</feature>
<keyword evidence="4" id="KW-1185">Reference proteome</keyword>
<evidence type="ECO:0000313" key="4">
    <source>
        <dbReference type="Proteomes" id="UP000287033"/>
    </source>
</evidence>
<feature type="region of interest" description="Disordered" evidence="1">
    <location>
        <begin position="602"/>
        <end position="633"/>
    </location>
</feature>
<dbReference type="Pfam" id="PF15057">
    <property type="entry name" value="DUF4537"/>
    <property type="match status" value="1"/>
</dbReference>
<sequence length="921" mass="104758">MLDTSSNAPPEVKGAFANPATPFGIEQPSLSRNLATGKRIQTVRFGNRGRAGLVAASQQIPVHRSLGTATMPVVYPFLQFRGFPTLFGDIRDTNVTFVIDTSESMQAHLSAVKHHLVETLLAMAYSSSYRRFNIVEFSNKVTKWCDRLVACSSQTVYNAIQWVQSLHCTQGRNLLGALTAAFHDPICNAIYLVTNGLPDNPLKDVFHVVPYISHGRPVHIFYLSDKWIDSECREILQRIGGLTQGSAHLIRLNTSGDIKQVIPIYPADLTTSGPLYSDIKYCTVKRTLDNNPHPGSWVTGSDLKAFQTHSVCVCNPQVTTCICKYIDPWARPLASSQLILGASVLARREPDGFYYRGTIKQEVEVGKGLFLVEFDKPMKDPTEKCQVSMQKTALHDIILYNEAMRHSVVSGDKVLAPWESDGSRYGPGTVSFGIETRDPLQVMEDDDLSIKFWNGKTVKVSKNVAMWIPSALYERVQQELFTPLSARELHCEKLSSCNEFCSLQPQTVLVHPSHFDPTYTKSWYSVLSDLDPYNNFCRGFYCGFYGLPSHPICYCFPQMISPVGWWPVSPRSTNPTAIDMEELDKKVTSQLQELDTYKTKYPDENLLSSSSSSSSSESYDNSPDSIVSKPTLEDRAVNTDIKLLEKPRAQVEGKPEWKYWSQIHQEPHRKKPGTSPSSPLKNVSNSGQLNPTTELQNVGPTNCGAMFENIDHTHSQNRITIKQVLSHQDHEITSSSTAQPPPVQERLGENQLSRDCQHREAVQRSRKKKLQMRQWEKEREKQNQDKYQSVQEQRRKNVIQRLENNFKQLAECEHKLEETNRAKQHLQQTIQTRIQSIASEDQEKEARRLAYHQQVTASRNMTEAEKVKAEEMKETQQQEVRRKRVEERNRIAAERFHEAEKLAEEQETERRKNRIKHVATF</sequence>
<dbReference type="Gene3D" id="3.40.50.410">
    <property type="entry name" value="von Willebrand factor, type A domain"/>
    <property type="match status" value="1"/>
</dbReference>
<feature type="region of interest" description="Disordered" evidence="1">
    <location>
        <begin position="902"/>
        <end position="921"/>
    </location>
</feature>
<accession>A0A401RXQ1</accession>
<dbReference type="Pfam" id="PF13768">
    <property type="entry name" value="VWA_3"/>
    <property type="match status" value="1"/>
</dbReference>
<dbReference type="OrthoDB" id="6241467at2759"/>
<evidence type="ECO:0000256" key="1">
    <source>
        <dbReference type="SAM" id="MobiDB-lite"/>
    </source>
</evidence>